<reference evidence="4 5" key="1">
    <citation type="journal article" date="2007" name="Appl. Environ. Microbiol.">
        <title>Rhizobial factors required for stem nodule maturation and maintenance in Sesbania rostrata-Azorhizobium caulinodans ORS571 symbiosis.</title>
        <authorList>
            <person name="Suzuki S."/>
            <person name="Aono T."/>
            <person name="Lee KB."/>
            <person name="Suzuki T."/>
            <person name="Liu CT."/>
            <person name="Miwa H."/>
            <person name="Wakao S."/>
            <person name="Iki T."/>
            <person name="Oyaizu H."/>
        </authorList>
    </citation>
    <scope>NUCLEOTIDE SEQUENCE [LARGE SCALE GENOMIC DNA]</scope>
    <source>
        <strain evidence="5">ATCC 43989 / DSM 5975 / JCM 20966 / LMG 6465 / NBRC 14845 / NCIMB 13405 / ORS 571</strain>
    </source>
</reference>
<dbReference type="SUPFAM" id="SSF51735">
    <property type="entry name" value="NAD(P)-binding Rossmann-fold domains"/>
    <property type="match status" value="1"/>
</dbReference>
<dbReference type="Pfam" id="PF00106">
    <property type="entry name" value="adh_short"/>
    <property type="match status" value="1"/>
</dbReference>
<dbReference type="SMART" id="SM00822">
    <property type="entry name" value="PKS_KR"/>
    <property type="match status" value="1"/>
</dbReference>
<dbReference type="GO" id="GO:0032787">
    <property type="term" value="P:monocarboxylic acid metabolic process"/>
    <property type="evidence" value="ECO:0007669"/>
    <property type="project" value="UniProtKB-ARBA"/>
</dbReference>
<evidence type="ECO:0000313" key="4">
    <source>
        <dbReference type="EMBL" id="BAF89187.1"/>
    </source>
</evidence>
<evidence type="ECO:0000313" key="5">
    <source>
        <dbReference type="Proteomes" id="UP000000270"/>
    </source>
</evidence>
<dbReference type="InterPro" id="IPR057326">
    <property type="entry name" value="KR_dom"/>
</dbReference>
<accession>A8ICC2</accession>
<evidence type="ECO:0000256" key="2">
    <source>
        <dbReference type="RuleBase" id="RU000363"/>
    </source>
</evidence>
<protein>
    <submittedName>
        <fullName evidence="4">Short-chain dehydrogenase</fullName>
    </submittedName>
</protein>
<dbReference type="eggNOG" id="COG1028">
    <property type="taxonomic scope" value="Bacteria"/>
</dbReference>
<reference evidence="4 5" key="6">
    <citation type="journal article" date="2011" name="Appl. Environ. Microbiol.">
        <title>Involvement of the azorhizobial chromosome partition gene (parA) in the onset of bacteroid differentiation during Sesbania rostrata stem nodule development.</title>
        <authorList>
            <person name="Liu CT."/>
            <person name="Lee KB."/>
            <person name="Wang YS."/>
            <person name="Peng MH."/>
            <person name="Lee KT."/>
            <person name="Suzuki S."/>
            <person name="Suzuki T."/>
            <person name="Oyaizu H."/>
        </authorList>
    </citation>
    <scope>NUCLEOTIDE SEQUENCE [LARGE SCALE GENOMIC DNA]</scope>
    <source>
        <strain evidence="5">ATCC 43989 / DSM 5975 / JCM 20966 / LMG 6465 / NBRC 14845 / NCIMB 13405 / ORS 571</strain>
    </source>
</reference>
<evidence type="ECO:0000256" key="1">
    <source>
        <dbReference type="ARBA" id="ARBA00006484"/>
    </source>
</evidence>
<reference evidence="4 5" key="4">
    <citation type="journal article" date="2009" name="Appl. Environ. Microbiol.">
        <title>Comparative genome-wide transcriptional profiling of Azorhizobium caulinodans ORS571 grown under free-living and symbiotic conditions.</title>
        <authorList>
            <person name="Tsukada S."/>
            <person name="Aono T."/>
            <person name="Akiba N."/>
            <person name="Lee KB."/>
            <person name="Liu CT."/>
            <person name="Toyazaki H."/>
            <person name="Oyaizu H."/>
        </authorList>
    </citation>
    <scope>NUCLEOTIDE SEQUENCE [LARGE SCALE GENOMIC DNA]</scope>
    <source>
        <strain evidence="5">ATCC 43989 / DSM 5975 / JCM 20966 / LMG 6465 / NBRC 14845 / NCIMB 13405 / ORS 571</strain>
    </source>
</reference>
<dbReference type="PROSITE" id="PS00061">
    <property type="entry name" value="ADH_SHORT"/>
    <property type="match status" value="1"/>
</dbReference>
<keyword evidence="5" id="KW-1185">Reference proteome</keyword>
<dbReference type="InterPro" id="IPR020904">
    <property type="entry name" value="Sc_DH/Rdtase_CS"/>
</dbReference>
<organism evidence="4 5">
    <name type="scientific">Azorhizobium caulinodans (strain ATCC 43989 / DSM 5975 / JCM 20966 / LMG 6465 / NBRC 14845 / NCIMB 13405 / ORS 571)</name>
    <dbReference type="NCBI Taxonomy" id="438753"/>
    <lineage>
        <taxon>Bacteria</taxon>
        <taxon>Pseudomonadati</taxon>
        <taxon>Pseudomonadota</taxon>
        <taxon>Alphaproteobacteria</taxon>
        <taxon>Hyphomicrobiales</taxon>
        <taxon>Xanthobacteraceae</taxon>
        <taxon>Azorhizobium</taxon>
    </lineage>
</organism>
<dbReference type="PRINTS" id="PR00080">
    <property type="entry name" value="SDRFAMILY"/>
</dbReference>
<feature type="domain" description="Ketoreductase" evidence="3">
    <location>
        <begin position="14"/>
        <end position="193"/>
    </location>
</feature>
<dbReference type="Proteomes" id="UP000000270">
    <property type="component" value="Chromosome"/>
</dbReference>
<dbReference type="PANTHER" id="PTHR42879">
    <property type="entry name" value="3-OXOACYL-(ACYL-CARRIER-PROTEIN) REDUCTASE"/>
    <property type="match status" value="1"/>
</dbReference>
<name>A8ICC2_AZOC5</name>
<dbReference type="EMBL" id="AP009384">
    <property type="protein sequence ID" value="BAF89187.1"/>
    <property type="molecule type" value="Genomic_DNA"/>
</dbReference>
<dbReference type="Gene3D" id="3.40.50.720">
    <property type="entry name" value="NAD(P)-binding Rossmann-like Domain"/>
    <property type="match status" value="1"/>
</dbReference>
<dbReference type="FunFam" id="3.40.50.720:FF:000084">
    <property type="entry name" value="Short-chain dehydrogenase reductase"/>
    <property type="match status" value="1"/>
</dbReference>
<evidence type="ECO:0000259" key="3">
    <source>
        <dbReference type="SMART" id="SM00822"/>
    </source>
</evidence>
<comment type="similarity">
    <text evidence="1 2">Belongs to the short-chain dehydrogenases/reductases (SDR) family.</text>
</comment>
<dbReference type="PRINTS" id="PR00081">
    <property type="entry name" value="GDHRDH"/>
</dbReference>
<reference evidence="5" key="2">
    <citation type="submission" date="2007-04" db="EMBL/GenBank/DDBJ databases">
        <title>Complete genome sequence of the nitrogen-fixing bacterium Azorhizobium caulinodans ORS571.</title>
        <authorList>
            <person name="Lee K.B."/>
            <person name="Backer P.D."/>
            <person name="Aono T."/>
            <person name="Liu C.T."/>
            <person name="Suzuki S."/>
            <person name="Suzuki T."/>
            <person name="Kaneko T."/>
            <person name="Yamada M."/>
            <person name="Tabata S."/>
            <person name="Kupfer D.M."/>
            <person name="Najar F.Z."/>
            <person name="Wiley G.B."/>
            <person name="Roe B."/>
            <person name="Binnewies T."/>
            <person name="Ussery D."/>
            <person name="Vereecke D."/>
            <person name="Gevers D."/>
            <person name="Holsters M."/>
            <person name="Oyaizu H."/>
        </authorList>
    </citation>
    <scope>NUCLEOTIDE SEQUENCE [LARGE SCALE GENOMIC DNA]</scope>
    <source>
        <strain evidence="5">ATCC 43989 / DSM 5975 / JCM 20966 / LMG 6465 / NBRC 14845 / NCIMB 13405 / ORS 571</strain>
    </source>
</reference>
<dbReference type="AlphaFoldDB" id="A8ICC2"/>
<dbReference type="STRING" id="438753.AZC_3189"/>
<dbReference type="InterPro" id="IPR036291">
    <property type="entry name" value="NAD(P)-bd_dom_sf"/>
</dbReference>
<gene>
    <name evidence="4" type="ordered locus">AZC_3189</name>
</gene>
<dbReference type="InterPro" id="IPR050259">
    <property type="entry name" value="SDR"/>
</dbReference>
<dbReference type="HOGENOM" id="CLU_010194_1_2_5"/>
<reference evidence="4 5" key="5">
    <citation type="journal article" date="2010" name="Appl. Environ. Microbiol.">
        <title>phrR-like gene praR of Azorhizobium caulinodans ORS571 is essential for symbiosis with Sesbania rostrata and is involved in expression of reb genes.</title>
        <authorList>
            <person name="Akiba N."/>
            <person name="Aono T."/>
            <person name="Toyazaki H."/>
            <person name="Sato S."/>
            <person name="Oyaizu H."/>
        </authorList>
    </citation>
    <scope>NUCLEOTIDE SEQUENCE [LARGE SCALE GENOMIC DNA]</scope>
    <source>
        <strain evidence="5">ATCC 43989 / DSM 5975 / JCM 20966 / LMG 6465 / NBRC 14845 / NCIMB 13405 / ORS 571</strain>
    </source>
</reference>
<dbReference type="InterPro" id="IPR002347">
    <property type="entry name" value="SDR_fam"/>
</dbReference>
<dbReference type="PANTHER" id="PTHR42879:SF2">
    <property type="entry name" value="3-OXOACYL-[ACYL-CARRIER-PROTEIN] REDUCTASE FABG"/>
    <property type="match status" value="1"/>
</dbReference>
<proteinExistence type="inferred from homology"/>
<dbReference type="KEGG" id="azc:AZC_3189"/>
<sequence>MRDAMGDLDAIAGRHVLVTGAGSGIGASVARRLGRAGARVTLAGRREAPLRAVAADLPDGAAHVVAGFDVTDPQAIADGLAGARAAFGPVSILVNNAGAAETAPFGRTSLAQWQSVIAVDLTSVFLVTQAVLPDLEAGGAGGRIVNIASTAGLVGYRYVSAYCAAKHGVIGLTRSLALELARTGITVNAICPGYTDTPLVREAIAAIIAKTGRTEAEVLAEMTAGNPQRRLVDPDEMAETVAWVVSPGAASINGQAIAVAGGEVMVG</sequence>
<reference evidence="4 5" key="3">
    <citation type="journal article" date="2008" name="BMC Genomics">
        <title>The genome of the versatile nitrogen fixer Azorhizobium caulinodans ORS571.</title>
        <authorList>
            <person name="Lee KB."/>
            <person name="Backer P.D."/>
            <person name="Aono T."/>
            <person name="Liu CT."/>
            <person name="Suzuki S."/>
            <person name="Suzuki T."/>
            <person name="Kaneko T."/>
            <person name="Yamada M."/>
            <person name="Tabata S."/>
            <person name="Kupfer D.M."/>
            <person name="Najar F.Z."/>
            <person name="Wiley G.B."/>
            <person name="Roe B."/>
            <person name="Binnewies T.T."/>
            <person name="Ussery D.W."/>
            <person name="D'Haeze W."/>
            <person name="Herder J.D."/>
            <person name="Gevers D."/>
            <person name="Vereecke D."/>
            <person name="Holsters M."/>
            <person name="Oyaizu H."/>
        </authorList>
    </citation>
    <scope>NUCLEOTIDE SEQUENCE [LARGE SCALE GENOMIC DNA]</scope>
    <source>
        <strain evidence="5">ATCC 43989 / DSM 5975 / JCM 20966 / LMG 6465 / NBRC 14845 / NCIMB 13405 / ORS 571</strain>
    </source>
</reference>